<dbReference type="AlphaFoldDB" id="A0A1Q3G0I5"/>
<proteinExistence type="predicted"/>
<dbReference type="GO" id="GO:0031123">
    <property type="term" value="P:RNA 3'-end processing"/>
    <property type="evidence" value="ECO:0007669"/>
    <property type="project" value="TreeGrafter"/>
</dbReference>
<evidence type="ECO:0000259" key="1">
    <source>
        <dbReference type="Pfam" id="PF22600"/>
    </source>
</evidence>
<feature type="domain" description="Poly(A) RNA polymerase mitochondrial-like central palm" evidence="1">
    <location>
        <begin position="283"/>
        <end position="389"/>
    </location>
</feature>
<dbReference type="Gene3D" id="1.10.1410.10">
    <property type="match status" value="1"/>
</dbReference>
<dbReference type="PANTHER" id="PTHR12271:SF66">
    <property type="entry name" value="TERMINAL URIDYLYLTRANSFERASE TAILOR"/>
    <property type="match status" value="1"/>
</dbReference>
<dbReference type="InterPro" id="IPR043519">
    <property type="entry name" value="NT_sf"/>
</dbReference>
<dbReference type="Pfam" id="PF22600">
    <property type="entry name" value="MTPAP-like_central"/>
    <property type="match status" value="1"/>
</dbReference>
<reference evidence="2" key="1">
    <citation type="submission" date="2017-01" db="EMBL/GenBank/DDBJ databases">
        <title>A deep insight into the sialotranscriptome of adult male and female Cluex tarsalis mosquitoes.</title>
        <authorList>
            <person name="Ribeiro J.M."/>
            <person name="Moreira F."/>
            <person name="Bernard K.A."/>
            <person name="Calvo E."/>
        </authorList>
    </citation>
    <scope>NUCLEOTIDE SEQUENCE</scope>
    <source>
        <strain evidence="2">Kern County</strain>
        <tissue evidence="2">Salivary glands</tissue>
    </source>
</reference>
<dbReference type="InterPro" id="IPR054708">
    <property type="entry name" value="MTPAP-like_central"/>
</dbReference>
<protein>
    <submittedName>
        <fullName evidence="2">Putative polya rna polymerase mitochondrial-like protein</fullName>
    </submittedName>
</protein>
<dbReference type="PANTHER" id="PTHR12271">
    <property type="entry name" value="POLY A POLYMERASE CID PAP -RELATED"/>
    <property type="match status" value="1"/>
</dbReference>
<evidence type="ECO:0000313" key="2">
    <source>
        <dbReference type="EMBL" id="JAV33315.1"/>
    </source>
</evidence>
<dbReference type="GO" id="GO:0050265">
    <property type="term" value="F:RNA uridylyltransferase activity"/>
    <property type="evidence" value="ECO:0007669"/>
    <property type="project" value="TreeGrafter"/>
</dbReference>
<sequence length="559" mass="64049">MAHLHLQLLAARFNDLADDYLRRVGWLAEPAVASLQALQRSIDGMGGLRCFRSLRSLPFDDVQLGKEILHFDRPVVCCKRVLRCTETLIAHFLSDCHADGALEDETKRTAILFNLYVQAVGHVLVRYCKQYEQVDQFTLDCLRKGRDYLSCILRKPIRGDAAVVGTYVRTNFWKWKYVFDYSCGHCSMEDYEECEFSGAIAWFKIFTNSLKINPIRHLESKMHINTIRTLQPDQMIPTREEINNNPNWKHPKAAAFLHHVREVDLHKLEETGARLARQTPLKEVMTFLTNHLSLPLGGIKIEFFGSRVMGLAEPGSDVDIRITSLAGLKEDQAHAITLDWAKHCPDLTFISMIPAAPWLVRAHHKSLNIDLDLSFGNAYVVANAKLIKYLFGLQPTARPMYFLLKKWKHQTELSQNFHTHVLIMLLVFYMQTRKYLPTIRSIINGPQKLKNGSFNTNFRTTFEATTFPGHLPMLTRGFFEFYKNFDWTANGTCAFDGVIRPKSAFAIAGGRKSMPPMMCSDFFDQSRNVAANIARPDYEKFMMACAEASEILEARRSFF</sequence>
<name>A0A1Q3G0I5_CULTA</name>
<organism evidence="2">
    <name type="scientific">Culex tarsalis</name>
    <name type="common">Encephalitis mosquito</name>
    <dbReference type="NCBI Taxonomy" id="7177"/>
    <lineage>
        <taxon>Eukaryota</taxon>
        <taxon>Metazoa</taxon>
        <taxon>Ecdysozoa</taxon>
        <taxon>Arthropoda</taxon>
        <taxon>Hexapoda</taxon>
        <taxon>Insecta</taxon>
        <taxon>Pterygota</taxon>
        <taxon>Neoptera</taxon>
        <taxon>Endopterygota</taxon>
        <taxon>Diptera</taxon>
        <taxon>Nematocera</taxon>
        <taxon>Culicoidea</taxon>
        <taxon>Culicidae</taxon>
        <taxon>Culicinae</taxon>
        <taxon>Culicini</taxon>
        <taxon>Culex</taxon>
        <taxon>Culex</taxon>
    </lineage>
</organism>
<dbReference type="EMBL" id="GFDL01001730">
    <property type="protein sequence ID" value="JAV33315.1"/>
    <property type="molecule type" value="Transcribed_RNA"/>
</dbReference>
<accession>A0A1Q3G0I5</accession>
<dbReference type="SUPFAM" id="SSF81301">
    <property type="entry name" value="Nucleotidyltransferase"/>
    <property type="match status" value="1"/>
</dbReference>
<dbReference type="SUPFAM" id="SSF81631">
    <property type="entry name" value="PAP/OAS1 substrate-binding domain"/>
    <property type="match status" value="1"/>
</dbReference>